<accession>A0A7J6TSV1</accession>
<evidence type="ECO:0000313" key="3">
    <source>
        <dbReference type="Proteomes" id="UP000574390"/>
    </source>
</evidence>
<comment type="caution">
    <text evidence="2">The sequence shown here is derived from an EMBL/GenBank/DDBJ whole genome shotgun (WGS) entry which is preliminary data.</text>
</comment>
<dbReference type="AlphaFoldDB" id="A0A7J6TSV1"/>
<protein>
    <submittedName>
        <fullName evidence="2">Uncharacterized protein</fullName>
    </submittedName>
</protein>
<proteinExistence type="predicted"/>
<feature type="region of interest" description="Disordered" evidence="1">
    <location>
        <begin position="96"/>
        <end position="119"/>
    </location>
</feature>
<name>A0A7J6TSV1_PEROL</name>
<sequence>METEIDAFLLNFEARMQLGFALDDIFFCWTEKGLVSVERDAITEFFSKIHIMPIVVLNEPQRETVSPEAVVAHPDGSAERPVEVAEELQAPVEKEIASSAAETRKRGASANTSEPLEEPPTKIAYVQPSMTLDGQFKAIKLDRTKWMAIDLRVYTDSSTSGRSCDLTLTSVRGRTVLCDGAFGGEQLELQLTGCSGAVDPGL</sequence>
<dbReference type="Proteomes" id="UP000574390">
    <property type="component" value="Unassembled WGS sequence"/>
</dbReference>
<dbReference type="EMBL" id="JABANM010005526">
    <property type="protein sequence ID" value="KAF4747466.1"/>
    <property type="molecule type" value="Genomic_DNA"/>
</dbReference>
<organism evidence="2 3">
    <name type="scientific">Perkinsus olseni</name>
    <name type="common">Perkinsus atlanticus</name>
    <dbReference type="NCBI Taxonomy" id="32597"/>
    <lineage>
        <taxon>Eukaryota</taxon>
        <taxon>Sar</taxon>
        <taxon>Alveolata</taxon>
        <taxon>Perkinsozoa</taxon>
        <taxon>Perkinsea</taxon>
        <taxon>Perkinsida</taxon>
        <taxon>Perkinsidae</taxon>
        <taxon>Perkinsus</taxon>
    </lineage>
</organism>
<gene>
    <name evidence="2" type="ORF">FOZ62_016759</name>
</gene>
<evidence type="ECO:0000256" key="1">
    <source>
        <dbReference type="SAM" id="MobiDB-lite"/>
    </source>
</evidence>
<evidence type="ECO:0000313" key="2">
    <source>
        <dbReference type="EMBL" id="KAF4747466.1"/>
    </source>
</evidence>
<reference evidence="2 3" key="1">
    <citation type="submission" date="2020-04" db="EMBL/GenBank/DDBJ databases">
        <title>Perkinsus olseni comparative genomics.</title>
        <authorList>
            <person name="Bogema D.R."/>
        </authorList>
    </citation>
    <scope>NUCLEOTIDE SEQUENCE [LARGE SCALE GENOMIC DNA]</scope>
    <source>
        <strain evidence="2">ATCC PRA-205</strain>
    </source>
</reference>